<evidence type="ECO:0000313" key="2">
    <source>
        <dbReference type="EMBL" id="GAA94254.1"/>
    </source>
</evidence>
<proteinExistence type="predicted"/>
<dbReference type="InParanoid" id="G7DUJ4"/>
<dbReference type="EMBL" id="BABT02000029">
    <property type="protein sequence ID" value="GAA94254.1"/>
    <property type="molecule type" value="Genomic_DNA"/>
</dbReference>
<accession>G7DUJ4</accession>
<evidence type="ECO:0000313" key="3">
    <source>
        <dbReference type="Proteomes" id="UP000009131"/>
    </source>
</evidence>
<organism evidence="2 3">
    <name type="scientific">Mixia osmundae (strain CBS 9802 / IAM 14324 / JCM 22182 / KY 12970)</name>
    <dbReference type="NCBI Taxonomy" id="764103"/>
    <lineage>
        <taxon>Eukaryota</taxon>
        <taxon>Fungi</taxon>
        <taxon>Dikarya</taxon>
        <taxon>Basidiomycota</taxon>
        <taxon>Pucciniomycotina</taxon>
        <taxon>Mixiomycetes</taxon>
        <taxon>Mixiales</taxon>
        <taxon>Mixiaceae</taxon>
        <taxon>Mixia</taxon>
    </lineage>
</organism>
<dbReference type="RefSeq" id="XP_014564967.1">
    <property type="nucleotide sequence ID" value="XM_014709481.1"/>
</dbReference>
<dbReference type="Proteomes" id="UP000009131">
    <property type="component" value="Unassembled WGS sequence"/>
</dbReference>
<feature type="region of interest" description="Disordered" evidence="1">
    <location>
        <begin position="1"/>
        <end position="35"/>
    </location>
</feature>
<sequence>MSAAELDETLRQPSSRSSSIGSVSPGVDEEDDNAAQRNPVTYFERKLAAACFAEPTRDLSKALLTAEWARGAIDVNARPHAGLARREALKRGLHVFDRPAEPVRIESGAKRGQKRFSIFIPPTAAEVIERLDTTWPLNLQWLTPTQERAIRRSNSQATGLSMPSDGRSYEHIAPSAAAWPGIKETYALSNNQAASSLEDELETLATEQLRLKPAFSDLTDDDVLDSLETVSQSASETILRALTLTLDHLAFRRISLIENPPRNAYRSGRAKRVKMELLEDDSMHIAPPTGDDVPGMPLAYNPAHCLRNMASRTPSDWRDVLVAADAAQLPIAVLQRVESRLKALYGDWVLASS</sequence>
<dbReference type="HOGENOM" id="CLU_785470_0_0_1"/>
<protein>
    <submittedName>
        <fullName evidence="2">Uncharacterized protein</fullName>
    </submittedName>
</protein>
<keyword evidence="3" id="KW-1185">Reference proteome</keyword>
<comment type="caution">
    <text evidence="2">The sequence shown here is derived from an EMBL/GenBank/DDBJ whole genome shotgun (WGS) entry which is preliminary data.</text>
</comment>
<name>G7DUJ4_MIXOS</name>
<gene>
    <name evidence="2" type="primary">Mo00903</name>
    <name evidence="2" type="ORF">E5Q_00903</name>
</gene>
<feature type="compositionally biased region" description="Low complexity" evidence="1">
    <location>
        <begin position="13"/>
        <end position="26"/>
    </location>
</feature>
<reference evidence="2 3" key="2">
    <citation type="journal article" date="2012" name="Open Biol.">
        <title>Characteristics of nucleosomes and linker DNA regions on the genome of the basidiomycete Mixia osmundae revealed by mono- and dinucleosome mapping.</title>
        <authorList>
            <person name="Nishida H."/>
            <person name="Kondo S."/>
            <person name="Matsumoto T."/>
            <person name="Suzuki Y."/>
            <person name="Yoshikawa H."/>
            <person name="Taylor T.D."/>
            <person name="Sugiyama J."/>
        </authorList>
    </citation>
    <scope>NUCLEOTIDE SEQUENCE [LARGE SCALE GENOMIC DNA]</scope>
    <source>
        <strain evidence="3">CBS 9802 / IAM 14324 / JCM 22182 / KY 12970</strain>
    </source>
</reference>
<dbReference type="AlphaFoldDB" id="G7DUJ4"/>
<reference evidence="2 3" key="1">
    <citation type="journal article" date="2011" name="J. Gen. Appl. Microbiol.">
        <title>Draft genome sequencing of the enigmatic basidiomycete Mixia osmundae.</title>
        <authorList>
            <person name="Nishida H."/>
            <person name="Nagatsuka Y."/>
            <person name="Sugiyama J."/>
        </authorList>
    </citation>
    <scope>NUCLEOTIDE SEQUENCE [LARGE SCALE GENOMIC DNA]</scope>
    <source>
        <strain evidence="3">CBS 9802 / IAM 14324 / JCM 22182 / KY 12970</strain>
    </source>
</reference>
<evidence type="ECO:0000256" key="1">
    <source>
        <dbReference type="SAM" id="MobiDB-lite"/>
    </source>
</evidence>